<protein>
    <submittedName>
        <fullName evidence="2">Uncharacterized protein</fullName>
    </submittedName>
</protein>
<feature type="compositionally biased region" description="Acidic residues" evidence="1">
    <location>
        <begin position="49"/>
        <end position="62"/>
    </location>
</feature>
<accession>A0AAN7V1X6</accession>
<gene>
    <name evidence="2" type="ORF">RRF57_012613</name>
</gene>
<dbReference type="Proteomes" id="UP001305414">
    <property type="component" value="Unassembled WGS sequence"/>
</dbReference>
<name>A0AAN7V1X6_9PEZI</name>
<reference evidence="2 3" key="1">
    <citation type="submission" date="2023-10" db="EMBL/GenBank/DDBJ databases">
        <title>Draft genome sequence of Xylaria bambusicola isolate GMP-LS, the root and basal stem rot pathogen of sugarcane in Indonesia.</title>
        <authorList>
            <person name="Selvaraj P."/>
            <person name="Muralishankar V."/>
            <person name="Muruganantham S."/>
            <person name="Sp S."/>
            <person name="Haryani S."/>
            <person name="Lau K.J.X."/>
            <person name="Naqvi N.I."/>
        </authorList>
    </citation>
    <scope>NUCLEOTIDE SEQUENCE [LARGE SCALE GENOMIC DNA]</scope>
    <source>
        <strain evidence="2">GMP-LS</strain>
    </source>
</reference>
<dbReference type="EMBL" id="JAWHQM010000083">
    <property type="protein sequence ID" value="KAK5636901.1"/>
    <property type="molecule type" value="Genomic_DNA"/>
</dbReference>
<keyword evidence="3" id="KW-1185">Reference proteome</keyword>
<evidence type="ECO:0000313" key="2">
    <source>
        <dbReference type="EMBL" id="KAK5636901.1"/>
    </source>
</evidence>
<feature type="region of interest" description="Disordered" evidence="1">
    <location>
        <begin position="43"/>
        <end position="70"/>
    </location>
</feature>
<sequence length="111" mass="12662">MPRWQISANKTPLWCSHLRLRPVDSPHDSSLFEYTPLKVTIPALIGEEGGGEDGEDEEDEEKEDHSVASAQSTLDHVYARLYPLATYIPLYLSTSTPELPPTRIRHKYFDH</sequence>
<organism evidence="2 3">
    <name type="scientific">Xylaria bambusicola</name>
    <dbReference type="NCBI Taxonomy" id="326684"/>
    <lineage>
        <taxon>Eukaryota</taxon>
        <taxon>Fungi</taxon>
        <taxon>Dikarya</taxon>
        <taxon>Ascomycota</taxon>
        <taxon>Pezizomycotina</taxon>
        <taxon>Sordariomycetes</taxon>
        <taxon>Xylariomycetidae</taxon>
        <taxon>Xylariales</taxon>
        <taxon>Xylariaceae</taxon>
        <taxon>Xylaria</taxon>
    </lineage>
</organism>
<comment type="caution">
    <text evidence="2">The sequence shown here is derived from an EMBL/GenBank/DDBJ whole genome shotgun (WGS) entry which is preliminary data.</text>
</comment>
<proteinExistence type="predicted"/>
<evidence type="ECO:0000313" key="3">
    <source>
        <dbReference type="Proteomes" id="UP001305414"/>
    </source>
</evidence>
<dbReference type="AlphaFoldDB" id="A0AAN7V1X6"/>
<evidence type="ECO:0000256" key="1">
    <source>
        <dbReference type="SAM" id="MobiDB-lite"/>
    </source>
</evidence>